<dbReference type="Gene3D" id="1.25.40.340">
    <property type="match status" value="1"/>
</dbReference>
<dbReference type="GO" id="GO:0006071">
    <property type="term" value="P:glycerol metabolic process"/>
    <property type="evidence" value="ECO:0007669"/>
    <property type="project" value="InterPro"/>
</dbReference>
<accession>A0A1Q8W2A1</accession>
<dbReference type="SMART" id="SM01120">
    <property type="entry name" value="Dak2"/>
    <property type="match status" value="1"/>
</dbReference>
<name>A0A1Q8W2A1_9ACTO</name>
<dbReference type="InterPro" id="IPR048394">
    <property type="entry name" value="FakA-like_M"/>
</dbReference>
<evidence type="ECO:0000313" key="3">
    <source>
        <dbReference type="EMBL" id="OLO55621.1"/>
    </source>
</evidence>
<proteinExistence type="predicted"/>
<feature type="compositionally biased region" description="Low complexity" evidence="1">
    <location>
        <begin position="398"/>
        <end position="410"/>
    </location>
</feature>
<comment type="caution">
    <text evidence="3">The sequence shown here is derived from an EMBL/GenBank/DDBJ whole genome shotgun (WGS) entry which is preliminary data.</text>
</comment>
<feature type="domain" description="DhaL" evidence="2">
    <location>
        <begin position="22"/>
        <end position="218"/>
    </location>
</feature>
<reference evidence="3 4" key="1">
    <citation type="submission" date="2016-12" db="EMBL/GenBank/DDBJ databases">
        <title>Genomic comparison of strains in the 'Actinomyces naeslundii' group.</title>
        <authorList>
            <person name="Mughal S.R."/>
            <person name="Do T."/>
            <person name="Gilbert S.C."/>
            <person name="Witherden E.A."/>
            <person name="Didelot X."/>
            <person name="Beighton D."/>
        </authorList>
    </citation>
    <scope>NUCLEOTIDE SEQUENCE [LARGE SCALE GENOMIC DNA]</scope>
    <source>
        <strain evidence="3 4">MMRCO6-1</strain>
    </source>
</reference>
<dbReference type="SMART" id="SM01121">
    <property type="entry name" value="Dak1_2"/>
    <property type="match status" value="1"/>
</dbReference>
<dbReference type="GO" id="GO:0004371">
    <property type="term" value="F:glycerone kinase activity"/>
    <property type="evidence" value="ECO:0007669"/>
    <property type="project" value="InterPro"/>
</dbReference>
<evidence type="ECO:0000259" key="2">
    <source>
        <dbReference type="PROSITE" id="PS51480"/>
    </source>
</evidence>
<evidence type="ECO:0000256" key="1">
    <source>
        <dbReference type="SAM" id="MobiDB-lite"/>
    </source>
</evidence>
<dbReference type="InterPro" id="IPR004007">
    <property type="entry name" value="DhaL_dom"/>
</dbReference>
<dbReference type="RefSeq" id="WP_075370862.1">
    <property type="nucleotide sequence ID" value="NZ_MSKM01000004.1"/>
</dbReference>
<evidence type="ECO:0000313" key="4">
    <source>
        <dbReference type="Proteomes" id="UP000185772"/>
    </source>
</evidence>
<dbReference type="InterPro" id="IPR036117">
    <property type="entry name" value="DhaL_dom_sf"/>
</dbReference>
<gene>
    <name evidence="3" type="ORF">BKH27_01645</name>
</gene>
<dbReference type="Pfam" id="PF02734">
    <property type="entry name" value="Dak2"/>
    <property type="match status" value="1"/>
</dbReference>
<dbReference type="PANTHER" id="PTHR33434">
    <property type="entry name" value="DEGV DOMAIN-CONTAINING PROTEIN DR_1986-RELATED"/>
    <property type="match status" value="1"/>
</dbReference>
<keyword evidence="3" id="KW-0418">Kinase</keyword>
<dbReference type="EMBL" id="MSKM01000004">
    <property type="protein sequence ID" value="OLO55621.1"/>
    <property type="molecule type" value="Genomic_DNA"/>
</dbReference>
<dbReference type="PROSITE" id="PS51480">
    <property type="entry name" value="DHAL"/>
    <property type="match status" value="1"/>
</dbReference>
<dbReference type="SUPFAM" id="SSF101473">
    <property type="entry name" value="DhaL-like"/>
    <property type="match status" value="1"/>
</dbReference>
<dbReference type="Pfam" id="PF21645">
    <property type="entry name" value="FakA-like_M"/>
    <property type="match status" value="1"/>
</dbReference>
<keyword evidence="3" id="KW-0808">Transferase</keyword>
<organism evidence="3 4">
    <name type="scientific">Actinomyces oris</name>
    <dbReference type="NCBI Taxonomy" id="544580"/>
    <lineage>
        <taxon>Bacteria</taxon>
        <taxon>Bacillati</taxon>
        <taxon>Actinomycetota</taxon>
        <taxon>Actinomycetes</taxon>
        <taxon>Actinomycetales</taxon>
        <taxon>Actinomycetaceae</taxon>
        <taxon>Actinomyces</taxon>
    </lineage>
</organism>
<feature type="region of interest" description="Disordered" evidence="1">
    <location>
        <begin position="390"/>
        <end position="410"/>
    </location>
</feature>
<dbReference type="PANTHER" id="PTHR33434:SF2">
    <property type="entry name" value="FATTY ACID-BINDING PROTEIN TM_1468"/>
    <property type="match status" value="1"/>
</dbReference>
<dbReference type="Proteomes" id="UP000185772">
    <property type="component" value="Unassembled WGS sequence"/>
</dbReference>
<dbReference type="AlphaFoldDB" id="A0A1Q8W2A1"/>
<protein>
    <submittedName>
        <fullName evidence="3">Glycerol kinase</fullName>
    </submittedName>
</protein>
<sequence length="649" mass="66532">MAQSQGRRPVTPVSGAQVLQGAAVRRWIALAEIVADQTRDLVDVLNVFPVPDADTGTNVLLTLRSASDALHCLGRAADAAQVARAAADGAVRGARGNSGLLVSQALAAFADVCAEAPDPTGLRPVELVHVYEAMADTTWAAVSRPVSGTLLSVARDAATAARSALEEATASSPATLSLIAAAAAFGAQESVVETSGLGHGPVDAGGAAFMLLLTCLSDTIDAMQDADPRTTDAPELRRGQQDADEHAPYTAVARQMLTDLAAGGVPHSIGPEPLGMSTGEFEVMYLLEATAVQAGQLRRDLERIGDSVGVVGTPDALGVGLYQVHVHTDTPRAALPHAGRARQICIHHLHPTALVSSTDEPPSPWGALDSDPTGHVVSFERLAARRAERKAKSVRMHPSQAVAPRPAPAQAPHLAVRSRQSGVGVIACTRAPGLIEQLARSDAAVVLNPDREGIARAAADLGASQVIVLPCDAACTEAAHDAARFLAARSAVSTVRPPAGTRQAGAARETARVGGQPERYAAEGIQLLVCDTDDEARVLAAAVALAGRGEEAELAELARRAWSAAAGLRTIALDGAQADAEAVARAVASALRPSDELLTVITGRNAGRDVGALAASAAVGARGHVVGEDVEVAVHAGGQEHPDVLIAIE</sequence>
<dbReference type="InterPro" id="IPR050270">
    <property type="entry name" value="DegV_domain_contain"/>
</dbReference>
<dbReference type="InterPro" id="IPR033470">
    <property type="entry name" value="FakA-like_C"/>
</dbReference>